<accession>A0A3Q0R3D1</accession>
<dbReference type="GO" id="GO:0030681">
    <property type="term" value="C:multimeric ribonuclease P complex"/>
    <property type="evidence" value="ECO:0007669"/>
    <property type="project" value="TreeGrafter"/>
</dbReference>
<dbReference type="InterPro" id="IPR013893">
    <property type="entry name" value="RNase_P_Rpp40"/>
</dbReference>
<keyword evidence="2" id="KW-1185">Reference proteome</keyword>
<dbReference type="GO" id="GO:0000172">
    <property type="term" value="C:ribonuclease MRP complex"/>
    <property type="evidence" value="ECO:0007669"/>
    <property type="project" value="TreeGrafter"/>
</dbReference>
<dbReference type="AlphaFoldDB" id="A0A3Q0R3D1"/>
<dbReference type="PANTHER" id="PTHR15396">
    <property type="entry name" value="RIBONUCLEASE P PROTEIN SUBUNIT P40"/>
    <property type="match status" value="1"/>
</dbReference>
<evidence type="ECO:0000313" key="1">
    <source>
        <dbReference type="Ensembl" id="ENSACIP00000004711.1"/>
    </source>
</evidence>
<dbReference type="GeneTree" id="ENSGT00390000014167"/>
<evidence type="ECO:0000313" key="2">
    <source>
        <dbReference type="Proteomes" id="UP000261340"/>
    </source>
</evidence>
<dbReference type="Pfam" id="PF08584">
    <property type="entry name" value="Ribonuc_P_40"/>
    <property type="match status" value="2"/>
</dbReference>
<reference evidence="1" key="2">
    <citation type="submission" date="2025-09" db="UniProtKB">
        <authorList>
            <consortium name="Ensembl"/>
        </authorList>
    </citation>
    <scope>IDENTIFICATION</scope>
</reference>
<dbReference type="STRING" id="61819.ENSACIP00000004711"/>
<proteinExistence type="predicted"/>
<organism evidence="1 2">
    <name type="scientific">Amphilophus citrinellus</name>
    <name type="common">Midas cichlid</name>
    <name type="synonym">Cichlasoma citrinellum</name>
    <dbReference type="NCBI Taxonomy" id="61819"/>
    <lineage>
        <taxon>Eukaryota</taxon>
        <taxon>Metazoa</taxon>
        <taxon>Chordata</taxon>
        <taxon>Craniata</taxon>
        <taxon>Vertebrata</taxon>
        <taxon>Euteleostomi</taxon>
        <taxon>Actinopterygii</taxon>
        <taxon>Neopterygii</taxon>
        <taxon>Teleostei</taxon>
        <taxon>Neoteleostei</taxon>
        <taxon>Acanthomorphata</taxon>
        <taxon>Ovalentaria</taxon>
        <taxon>Cichlomorphae</taxon>
        <taxon>Cichliformes</taxon>
        <taxon>Cichlidae</taxon>
        <taxon>New World cichlids</taxon>
        <taxon>Cichlasomatinae</taxon>
        <taxon>Heroini</taxon>
        <taxon>Amphilophus</taxon>
    </lineage>
</organism>
<dbReference type="GO" id="GO:0000447">
    <property type="term" value="P:endonucleolytic cleavage in ITS1 to separate SSU-rRNA from 5.8S rRNA and LSU-rRNA from tricistronic rRNA transcript (SSU-rRNA, 5.8S rRNA, LSU-rRNA)"/>
    <property type="evidence" value="ECO:0007669"/>
    <property type="project" value="TreeGrafter"/>
</dbReference>
<name>A0A3Q0R3D1_AMPCI</name>
<sequence>MLPTHDLDQTPRTLLVSESSSFLDPKNRVSAQVEQLRFNHQVSVLLPECSSAPSHLDSVLNSFSSFYLIRKLPVYELLDRHFLEAAVYHGAVYGLSYRTRIDEDNSIALTPNGHLTLSLDKDSFELLGFEGKPSRFNHRTATRFVVSVDLTDSSMAPGGRGYLRLLTGLTSRLQLQTDFLLSHHPGSGASLQSLLSRYDWSEHRPEVSCRVLSDLSCPALRSCDPHSLLEWLGAVDAGCHKIPSCHRSPVPTRRRRFVTVLTHLCSLSCRCYLEQPRLESWVSMTVHGFVDSPVSWGDREHGFLRGGENFYTLMMFHDHTYQLHLATGAHDACPP</sequence>
<dbReference type="OMA" id="HAYNCRV"/>
<dbReference type="Proteomes" id="UP000261340">
    <property type="component" value="Unplaced"/>
</dbReference>
<dbReference type="GO" id="GO:0001682">
    <property type="term" value="P:tRNA 5'-leader removal"/>
    <property type="evidence" value="ECO:0007669"/>
    <property type="project" value="InterPro"/>
</dbReference>
<reference evidence="1" key="1">
    <citation type="submission" date="2025-08" db="UniProtKB">
        <authorList>
            <consortium name="Ensembl"/>
        </authorList>
    </citation>
    <scope>IDENTIFICATION</scope>
</reference>
<dbReference type="Ensembl" id="ENSACIT00000004859.1">
    <property type="protein sequence ID" value="ENSACIP00000004711.1"/>
    <property type="gene ID" value="ENSACIG00000003617.1"/>
</dbReference>
<protein>
    <submittedName>
        <fullName evidence="1">Ribonuclease P/MRP 40 subunit</fullName>
    </submittedName>
</protein>
<dbReference type="GO" id="GO:0000171">
    <property type="term" value="F:ribonuclease MRP activity"/>
    <property type="evidence" value="ECO:0007669"/>
    <property type="project" value="TreeGrafter"/>
</dbReference>
<dbReference type="PANTHER" id="PTHR15396:SF1">
    <property type="entry name" value="RIBONUCLEASE P PROTEIN SUBUNIT P40"/>
    <property type="match status" value="1"/>
</dbReference>
<dbReference type="GO" id="GO:0004526">
    <property type="term" value="F:ribonuclease P activity"/>
    <property type="evidence" value="ECO:0007669"/>
    <property type="project" value="TreeGrafter"/>
</dbReference>